<dbReference type="WBParaSite" id="Hba_16668">
    <property type="protein sequence ID" value="Hba_16668"/>
    <property type="gene ID" value="Hba_16668"/>
</dbReference>
<protein>
    <submittedName>
        <fullName evidence="3">Proline-rich protein 9</fullName>
    </submittedName>
</protein>
<evidence type="ECO:0000313" key="3">
    <source>
        <dbReference type="WBParaSite" id="Hba_16668"/>
    </source>
</evidence>
<accession>A0A1I7XGR1</accession>
<evidence type="ECO:0000256" key="1">
    <source>
        <dbReference type="SAM" id="SignalP"/>
    </source>
</evidence>
<proteinExistence type="predicted"/>
<evidence type="ECO:0000313" key="2">
    <source>
        <dbReference type="Proteomes" id="UP000095283"/>
    </source>
</evidence>
<feature type="chain" id="PRO_5009311179" evidence="1">
    <location>
        <begin position="17"/>
        <end position="318"/>
    </location>
</feature>
<organism evidence="2 3">
    <name type="scientific">Heterorhabditis bacteriophora</name>
    <name type="common">Entomopathogenic nematode worm</name>
    <dbReference type="NCBI Taxonomy" id="37862"/>
    <lineage>
        <taxon>Eukaryota</taxon>
        <taxon>Metazoa</taxon>
        <taxon>Ecdysozoa</taxon>
        <taxon>Nematoda</taxon>
        <taxon>Chromadorea</taxon>
        <taxon>Rhabditida</taxon>
        <taxon>Rhabditina</taxon>
        <taxon>Rhabditomorpha</taxon>
        <taxon>Strongyloidea</taxon>
        <taxon>Heterorhabditidae</taxon>
        <taxon>Heterorhabditis</taxon>
    </lineage>
</organism>
<dbReference type="AlphaFoldDB" id="A0A1I7XGR1"/>
<keyword evidence="2" id="KW-1185">Reference proteome</keyword>
<keyword evidence="1" id="KW-0732">Signal</keyword>
<reference evidence="3" key="1">
    <citation type="submission" date="2016-11" db="UniProtKB">
        <authorList>
            <consortium name="WormBaseParasite"/>
        </authorList>
    </citation>
    <scope>IDENTIFICATION</scope>
</reference>
<feature type="signal peptide" evidence="1">
    <location>
        <begin position="1"/>
        <end position="16"/>
    </location>
</feature>
<sequence length="318" mass="34831">MIKAHILLVILSLVSSGPIGDREKRQSCGCACDCQLRLQQNMCNCQQIPNCPTCTVQVEVVHQQSQQSPCICQPAQSPCGFCPPPIQQDPCCPQTQPAYDCSQTPQQSPCIPSMEQQNPCCQQIPQSACPCQTVQENPCSSCQPIQNNPCSSCQPIQNNPCPSCQPIQNNPCPSCQPIQNNPCPSCQPVLENPCPSCQPACDPCSETQYSQPVMQLQVPQVMQCVPACQPACQQSCSVQYSNQITQYSQPTTSCDSQQCICQRGYVKCAEQTCCLRYRYTQRKAKRSVVPSGVVPDLCDHLLHNVNNSPVSLNNEIQA</sequence>
<name>A0A1I7XGR1_HETBA</name>
<dbReference type="Proteomes" id="UP000095283">
    <property type="component" value="Unplaced"/>
</dbReference>